<sequence length="172" mass="19591">MKKFLLLIICLVLALCSVTTVYAKTQTLIFSTMFPESYTYIFDPGIDFCKKVEARTNGEVKFDIFHSKQLFGGKEEFAAVGRGEIDVGIPHDIYHTGEVPELGITSLPFLFENVDQTMYMLRAGLKEKVRPILEKKNNCVLLGWVVFDPYNFYSRKPITSMEDIKGKVWAVS</sequence>
<protein>
    <recommendedName>
        <fullName evidence="5">SsuA/THI5-like domain-containing protein</fullName>
    </recommendedName>
</protein>
<proteinExistence type="inferred from homology"/>
<comment type="similarity">
    <text evidence="1">Belongs to the bacterial solute-binding protein 7 family.</text>
</comment>
<comment type="caution">
    <text evidence="4">The sequence shown here is derived from an EMBL/GenBank/DDBJ whole genome shotgun (WGS) entry which is preliminary data.</text>
</comment>
<dbReference type="PANTHER" id="PTHR33376:SF7">
    <property type="entry name" value="C4-DICARBOXYLATE-BINDING PROTEIN DCTB"/>
    <property type="match status" value="1"/>
</dbReference>
<dbReference type="PANTHER" id="PTHR33376">
    <property type="match status" value="1"/>
</dbReference>
<dbReference type="AlphaFoldDB" id="X1IV95"/>
<evidence type="ECO:0000256" key="1">
    <source>
        <dbReference type="ARBA" id="ARBA00009023"/>
    </source>
</evidence>
<dbReference type="Pfam" id="PF03480">
    <property type="entry name" value="DctP"/>
    <property type="match status" value="1"/>
</dbReference>
<dbReference type="NCBIfam" id="NF037995">
    <property type="entry name" value="TRAP_S1"/>
    <property type="match status" value="1"/>
</dbReference>
<dbReference type="InterPro" id="IPR038404">
    <property type="entry name" value="TRAP_DctP_sf"/>
</dbReference>
<dbReference type="InterPro" id="IPR018389">
    <property type="entry name" value="DctP_fam"/>
</dbReference>
<name>X1IV95_9ZZZZ</name>
<evidence type="ECO:0000256" key="2">
    <source>
        <dbReference type="ARBA" id="ARBA00022448"/>
    </source>
</evidence>
<keyword evidence="2" id="KW-0813">Transport</keyword>
<reference evidence="4" key="1">
    <citation type="journal article" date="2014" name="Front. Microbiol.">
        <title>High frequency of phylogenetically diverse reductive dehalogenase-homologous genes in deep subseafloor sedimentary metagenomes.</title>
        <authorList>
            <person name="Kawai M."/>
            <person name="Futagami T."/>
            <person name="Toyoda A."/>
            <person name="Takaki Y."/>
            <person name="Nishi S."/>
            <person name="Hori S."/>
            <person name="Arai W."/>
            <person name="Tsubouchi T."/>
            <person name="Morono Y."/>
            <person name="Uchiyama I."/>
            <person name="Ito T."/>
            <person name="Fujiyama A."/>
            <person name="Inagaki F."/>
            <person name="Takami H."/>
        </authorList>
    </citation>
    <scope>NUCLEOTIDE SEQUENCE</scope>
    <source>
        <strain evidence="4">Expedition CK06-06</strain>
    </source>
</reference>
<evidence type="ECO:0000256" key="3">
    <source>
        <dbReference type="ARBA" id="ARBA00022729"/>
    </source>
</evidence>
<dbReference type="GO" id="GO:0055085">
    <property type="term" value="P:transmembrane transport"/>
    <property type="evidence" value="ECO:0007669"/>
    <property type="project" value="InterPro"/>
</dbReference>
<feature type="non-terminal residue" evidence="4">
    <location>
        <position position="172"/>
    </location>
</feature>
<organism evidence="4">
    <name type="scientific">marine sediment metagenome</name>
    <dbReference type="NCBI Taxonomy" id="412755"/>
    <lineage>
        <taxon>unclassified sequences</taxon>
        <taxon>metagenomes</taxon>
        <taxon>ecological metagenomes</taxon>
    </lineage>
</organism>
<accession>X1IV95</accession>
<evidence type="ECO:0000313" key="4">
    <source>
        <dbReference type="EMBL" id="GAH70009.1"/>
    </source>
</evidence>
<evidence type="ECO:0008006" key="5">
    <source>
        <dbReference type="Google" id="ProtNLM"/>
    </source>
</evidence>
<dbReference type="EMBL" id="BARU01027066">
    <property type="protein sequence ID" value="GAH70009.1"/>
    <property type="molecule type" value="Genomic_DNA"/>
</dbReference>
<dbReference type="Gene3D" id="3.40.190.170">
    <property type="entry name" value="Bacterial extracellular solute-binding protein, family 7"/>
    <property type="match status" value="1"/>
</dbReference>
<gene>
    <name evidence="4" type="ORF">S03H2_43394</name>
</gene>
<keyword evidence="3" id="KW-0732">Signal</keyword>